<dbReference type="Proteomes" id="UP001159427">
    <property type="component" value="Unassembled WGS sequence"/>
</dbReference>
<reference evidence="1 2" key="1">
    <citation type="submission" date="2022-05" db="EMBL/GenBank/DDBJ databases">
        <authorList>
            <consortium name="Genoscope - CEA"/>
            <person name="William W."/>
        </authorList>
    </citation>
    <scope>NUCLEOTIDE SEQUENCE [LARGE SCALE GENOMIC DNA]</scope>
</reference>
<accession>A0ABN8MEQ5</accession>
<organism evidence="1 2">
    <name type="scientific">Porites evermanni</name>
    <dbReference type="NCBI Taxonomy" id="104178"/>
    <lineage>
        <taxon>Eukaryota</taxon>
        <taxon>Metazoa</taxon>
        <taxon>Cnidaria</taxon>
        <taxon>Anthozoa</taxon>
        <taxon>Hexacorallia</taxon>
        <taxon>Scleractinia</taxon>
        <taxon>Fungiina</taxon>
        <taxon>Poritidae</taxon>
        <taxon>Porites</taxon>
    </lineage>
</organism>
<protein>
    <submittedName>
        <fullName evidence="1">Uncharacterized protein</fullName>
    </submittedName>
</protein>
<evidence type="ECO:0000313" key="1">
    <source>
        <dbReference type="EMBL" id="CAH3027524.1"/>
    </source>
</evidence>
<name>A0ABN8MEQ5_9CNID</name>
<comment type="caution">
    <text evidence="1">The sequence shown here is derived from an EMBL/GenBank/DDBJ whole genome shotgun (WGS) entry which is preliminary data.</text>
</comment>
<proteinExistence type="predicted"/>
<sequence length="286" mass="32302">MDEEITCAICQKSLDNVNDVVTLREKGSEGIKRASTERNDLIQTVPGQKVHRTCRHEYCHPSYINRAKKKGRESSISSRRSLDRKTEQSFNFKTDCFFCGTNVDLEDQKRRQGDVFRVTTLETKHTVLQTCFERKDEWAEVVQARILHVHDLPAADAIYHQACSQITVVDLVEKMEEYLGDSASAAYGRTHMKARLQEHFGKAAALKKYANPLHFREQAKDFNSPSTVDDIVVAGENALVSLYGGRPGEKLDACATNATVGNWRPIVLNNGKAKTKACHWRTMDGR</sequence>
<gene>
    <name evidence="1" type="ORF">PEVE_00031750</name>
</gene>
<dbReference type="EMBL" id="CALNXI010000457">
    <property type="protein sequence ID" value="CAH3027524.1"/>
    <property type="molecule type" value="Genomic_DNA"/>
</dbReference>
<evidence type="ECO:0000313" key="2">
    <source>
        <dbReference type="Proteomes" id="UP001159427"/>
    </source>
</evidence>
<keyword evidence="2" id="KW-1185">Reference proteome</keyword>